<evidence type="ECO:0000256" key="1">
    <source>
        <dbReference type="SAM" id="MobiDB-lite"/>
    </source>
</evidence>
<evidence type="ECO:0000313" key="2">
    <source>
        <dbReference type="EMBL" id="KZP19593.1"/>
    </source>
</evidence>
<feature type="non-terminal residue" evidence="2">
    <location>
        <position position="56"/>
    </location>
</feature>
<dbReference type="Proteomes" id="UP000076532">
    <property type="component" value="Unassembled WGS sequence"/>
</dbReference>
<proteinExistence type="predicted"/>
<feature type="region of interest" description="Disordered" evidence="1">
    <location>
        <begin position="1"/>
        <end position="25"/>
    </location>
</feature>
<keyword evidence="3" id="KW-1185">Reference proteome</keyword>
<dbReference type="AlphaFoldDB" id="A0A166I9P9"/>
<gene>
    <name evidence="2" type="ORF">FIBSPDRAFT_862500</name>
</gene>
<organism evidence="2 3">
    <name type="scientific">Athelia psychrophila</name>
    <dbReference type="NCBI Taxonomy" id="1759441"/>
    <lineage>
        <taxon>Eukaryota</taxon>
        <taxon>Fungi</taxon>
        <taxon>Dikarya</taxon>
        <taxon>Basidiomycota</taxon>
        <taxon>Agaricomycotina</taxon>
        <taxon>Agaricomycetes</taxon>
        <taxon>Agaricomycetidae</taxon>
        <taxon>Atheliales</taxon>
        <taxon>Atheliaceae</taxon>
        <taxon>Athelia</taxon>
    </lineage>
</organism>
<reference evidence="2 3" key="1">
    <citation type="journal article" date="2016" name="Mol. Biol. Evol.">
        <title>Comparative Genomics of Early-Diverging Mushroom-Forming Fungi Provides Insights into the Origins of Lignocellulose Decay Capabilities.</title>
        <authorList>
            <person name="Nagy L.G."/>
            <person name="Riley R."/>
            <person name="Tritt A."/>
            <person name="Adam C."/>
            <person name="Daum C."/>
            <person name="Floudas D."/>
            <person name="Sun H."/>
            <person name="Yadav J.S."/>
            <person name="Pangilinan J."/>
            <person name="Larsson K.H."/>
            <person name="Matsuura K."/>
            <person name="Barry K."/>
            <person name="Labutti K."/>
            <person name="Kuo R."/>
            <person name="Ohm R.A."/>
            <person name="Bhattacharya S.S."/>
            <person name="Shirouzu T."/>
            <person name="Yoshinaga Y."/>
            <person name="Martin F.M."/>
            <person name="Grigoriev I.V."/>
            <person name="Hibbett D.S."/>
        </authorList>
    </citation>
    <scope>NUCLEOTIDE SEQUENCE [LARGE SCALE GENOMIC DNA]</scope>
    <source>
        <strain evidence="2 3">CBS 109695</strain>
    </source>
</reference>
<sequence length="56" mass="5963">MHAFAHIRASTSATGAGSATGTGAAIAKRDKQAKVKLMRVLEYIVKFGFRLGSRNL</sequence>
<feature type="compositionally biased region" description="Low complexity" evidence="1">
    <location>
        <begin position="9"/>
        <end position="25"/>
    </location>
</feature>
<accession>A0A166I9P9</accession>
<protein>
    <submittedName>
        <fullName evidence="2">Uncharacterized protein</fullName>
    </submittedName>
</protein>
<name>A0A166I9P9_9AGAM</name>
<evidence type="ECO:0000313" key="3">
    <source>
        <dbReference type="Proteomes" id="UP000076532"/>
    </source>
</evidence>
<dbReference type="EMBL" id="KV417562">
    <property type="protein sequence ID" value="KZP19593.1"/>
    <property type="molecule type" value="Genomic_DNA"/>
</dbReference>